<dbReference type="Pfam" id="PF02879">
    <property type="entry name" value="PGM_PMM_II"/>
    <property type="match status" value="1"/>
</dbReference>
<dbReference type="GO" id="GO:0000287">
    <property type="term" value="F:magnesium ion binding"/>
    <property type="evidence" value="ECO:0007669"/>
    <property type="project" value="UniProtKB-UniRule"/>
</dbReference>
<dbReference type="InterPro" id="IPR005846">
    <property type="entry name" value="A-D-PHexomutase_a/b/a-III"/>
</dbReference>
<protein>
    <recommendedName>
        <fullName evidence="8 9">Phosphoglucosamine mutase</fullName>
        <ecNumber evidence="7 9">5.4.2.10</ecNumber>
    </recommendedName>
</protein>
<dbReference type="FunFam" id="3.40.120.10:FF:000002">
    <property type="entry name" value="Phosphoglucosamine mutase"/>
    <property type="match status" value="1"/>
</dbReference>
<dbReference type="Pfam" id="PF02878">
    <property type="entry name" value="PGM_PMM_I"/>
    <property type="match status" value="1"/>
</dbReference>
<dbReference type="HAMAP" id="MF_01554_B">
    <property type="entry name" value="GlmM_B"/>
    <property type="match status" value="1"/>
</dbReference>
<evidence type="ECO:0000256" key="1">
    <source>
        <dbReference type="ARBA" id="ARBA00010231"/>
    </source>
</evidence>
<dbReference type="PROSITE" id="PS00710">
    <property type="entry name" value="PGM_PMM"/>
    <property type="match status" value="1"/>
</dbReference>
<reference evidence="16 17" key="1">
    <citation type="submission" date="2015-09" db="EMBL/GenBank/DDBJ databases">
        <authorList>
            <consortium name="Pathogen Informatics"/>
        </authorList>
    </citation>
    <scope>NUCLEOTIDE SEQUENCE [LARGE SCALE GENOMIC DNA]</scope>
    <source>
        <strain evidence="16 17">2789STDY5608823</strain>
    </source>
</reference>
<comment type="similarity">
    <text evidence="1 9 10">Belongs to the phosphohexose mutase family.</text>
</comment>
<evidence type="ECO:0000256" key="2">
    <source>
        <dbReference type="ARBA" id="ARBA00022553"/>
    </source>
</evidence>
<comment type="function">
    <text evidence="9 11">Catalyzes the conversion of glucosamine-6-phosphate to glucosamine-1-phosphate.</text>
</comment>
<proteinExistence type="inferred from homology"/>
<dbReference type="GO" id="GO:0006048">
    <property type="term" value="P:UDP-N-acetylglucosamine biosynthetic process"/>
    <property type="evidence" value="ECO:0007669"/>
    <property type="project" value="TreeGrafter"/>
</dbReference>
<dbReference type="InterPro" id="IPR016066">
    <property type="entry name" value="A-D-PHexomutase_CS"/>
</dbReference>
<feature type="domain" description="Alpha-D-phosphohexomutase alpha/beta/alpha" evidence="14">
    <location>
        <begin position="156"/>
        <end position="252"/>
    </location>
</feature>
<feature type="domain" description="Alpha-D-phosphohexomutase alpha/beta/alpha" evidence="15">
    <location>
        <begin position="256"/>
        <end position="368"/>
    </location>
</feature>
<evidence type="ECO:0000256" key="4">
    <source>
        <dbReference type="ARBA" id="ARBA00022842"/>
    </source>
</evidence>
<feature type="binding site" evidence="9">
    <location>
        <position position="243"/>
    </location>
    <ligand>
        <name>Mg(2+)</name>
        <dbReference type="ChEBI" id="CHEBI:18420"/>
    </ligand>
</feature>
<evidence type="ECO:0000259" key="14">
    <source>
        <dbReference type="Pfam" id="PF02879"/>
    </source>
</evidence>
<evidence type="ECO:0000256" key="3">
    <source>
        <dbReference type="ARBA" id="ARBA00022723"/>
    </source>
</evidence>
<dbReference type="CDD" id="cd05802">
    <property type="entry name" value="GlmM"/>
    <property type="match status" value="1"/>
</dbReference>
<comment type="PTM">
    <text evidence="9">Activated by phosphorylation.</text>
</comment>
<evidence type="ECO:0000313" key="16">
    <source>
        <dbReference type="EMBL" id="CUO40763.1"/>
    </source>
</evidence>
<evidence type="ECO:0000256" key="10">
    <source>
        <dbReference type="RuleBase" id="RU004326"/>
    </source>
</evidence>
<feature type="active site" description="Phosphoserine intermediate" evidence="9">
    <location>
        <position position="96"/>
    </location>
</feature>
<dbReference type="Gene3D" id="3.40.120.10">
    <property type="entry name" value="Alpha-D-Glucose-1,6-Bisphosphate, subunit A, domain 3"/>
    <property type="match status" value="3"/>
</dbReference>
<dbReference type="InterPro" id="IPR006352">
    <property type="entry name" value="GlmM_bact"/>
</dbReference>
<dbReference type="Pfam" id="PF00408">
    <property type="entry name" value="PGM_PMM_IV"/>
    <property type="match status" value="1"/>
</dbReference>
<dbReference type="InterPro" id="IPR036900">
    <property type="entry name" value="A-D-PHexomutase_C_sf"/>
</dbReference>
<dbReference type="InterPro" id="IPR005845">
    <property type="entry name" value="A-D-PHexomutase_a/b/a-II"/>
</dbReference>
<dbReference type="InterPro" id="IPR016055">
    <property type="entry name" value="A-D-PHexomutase_a/b/a-I/II/III"/>
</dbReference>
<dbReference type="PANTHER" id="PTHR42946">
    <property type="entry name" value="PHOSPHOHEXOSE MUTASE"/>
    <property type="match status" value="1"/>
</dbReference>
<dbReference type="AlphaFoldDB" id="A0A174ES57"/>
<keyword evidence="2 9" id="KW-0597">Phosphoprotein</keyword>
<feature type="domain" description="Alpha-D-phosphohexomutase C-terminal" evidence="12">
    <location>
        <begin position="372"/>
        <end position="438"/>
    </location>
</feature>
<gene>
    <name evidence="16" type="primary">glmM_2</name>
    <name evidence="9" type="synonym">glmM</name>
    <name evidence="16" type="ORF">ERS852381_01515</name>
</gene>
<organism evidence="16 17">
    <name type="scientific">Collinsella aerofaciens</name>
    <dbReference type="NCBI Taxonomy" id="74426"/>
    <lineage>
        <taxon>Bacteria</taxon>
        <taxon>Bacillati</taxon>
        <taxon>Actinomycetota</taxon>
        <taxon>Coriobacteriia</taxon>
        <taxon>Coriobacteriales</taxon>
        <taxon>Coriobacteriaceae</taxon>
        <taxon>Collinsella</taxon>
    </lineage>
</organism>
<dbReference type="GO" id="GO:0009252">
    <property type="term" value="P:peptidoglycan biosynthetic process"/>
    <property type="evidence" value="ECO:0007669"/>
    <property type="project" value="TreeGrafter"/>
</dbReference>
<evidence type="ECO:0000259" key="13">
    <source>
        <dbReference type="Pfam" id="PF02878"/>
    </source>
</evidence>
<keyword evidence="3 9" id="KW-0479">Metal-binding</keyword>
<dbReference type="InterPro" id="IPR005841">
    <property type="entry name" value="Alpha-D-phosphohexomutase_SF"/>
</dbReference>
<comment type="catalytic activity">
    <reaction evidence="6 9 11">
        <text>alpha-D-glucosamine 1-phosphate = D-glucosamine 6-phosphate</text>
        <dbReference type="Rhea" id="RHEA:23424"/>
        <dbReference type="ChEBI" id="CHEBI:58516"/>
        <dbReference type="ChEBI" id="CHEBI:58725"/>
        <dbReference type="EC" id="5.4.2.10"/>
    </reaction>
</comment>
<evidence type="ECO:0000256" key="11">
    <source>
        <dbReference type="RuleBase" id="RU004327"/>
    </source>
</evidence>
<dbReference type="FunFam" id="3.30.310.50:FF:000001">
    <property type="entry name" value="Phosphoglucosamine mutase"/>
    <property type="match status" value="1"/>
</dbReference>
<dbReference type="SUPFAM" id="SSF53738">
    <property type="entry name" value="Phosphoglucomutase, first 3 domains"/>
    <property type="match status" value="3"/>
</dbReference>
<dbReference type="FunFam" id="3.40.120.10:FF:000001">
    <property type="entry name" value="Phosphoglucosamine mutase"/>
    <property type="match status" value="1"/>
</dbReference>
<evidence type="ECO:0000259" key="12">
    <source>
        <dbReference type="Pfam" id="PF00408"/>
    </source>
</evidence>
<feature type="binding site" evidence="9">
    <location>
        <position position="241"/>
    </location>
    <ligand>
        <name>Mg(2+)</name>
        <dbReference type="ChEBI" id="CHEBI:18420"/>
    </ligand>
</feature>
<dbReference type="RefSeq" id="WP_055287063.1">
    <property type="nucleotide sequence ID" value="NZ_CYYP01000013.1"/>
</dbReference>
<dbReference type="InterPro" id="IPR050060">
    <property type="entry name" value="Phosphoglucosamine_mutase"/>
</dbReference>
<comment type="cofactor">
    <cofactor evidence="9">
        <name>Mg(2+)</name>
        <dbReference type="ChEBI" id="CHEBI:18420"/>
    </cofactor>
    <text evidence="9">Binds 1 Mg(2+) ion per subunit.</text>
</comment>
<feature type="binding site" evidence="9">
    <location>
        <position position="239"/>
    </location>
    <ligand>
        <name>Mg(2+)</name>
        <dbReference type="ChEBI" id="CHEBI:18420"/>
    </ligand>
</feature>
<feature type="binding site" description="via phosphate group" evidence="9">
    <location>
        <position position="96"/>
    </location>
    <ligand>
        <name>Mg(2+)</name>
        <dbReference type="ChEBI" id="CHEBI:18420"/>
    </ligand>
</feature>
<accession>A0A174ES57</accession>
<dbReference type="PANTHER" id="PTHR42946:SF1">
    <property type="entry name" value="PHOSPHOGLUCOMUTASE (ALPHA-D-GLUCOSE-1,6-BISPHOSPHATE-DEPENDENT)"/>
    <property type="match status" value="1"/>
</dbReference>
<dbReference type="Proteomes" id="UP000095468">
    <property type="component" value="Unassembled WGS sequence"/>
</dbReference>
<evidence type="ECO:0000259" key="15">
    <source>
        <dbReference type="Pfam" id="PF02880"/>
    </source>
</evidence>
<dbReference type="GO" id="GO:0004615">
    <property type="term" value="F:phosphomannomutase activity"/>
    <property type="evidence" value="ECO:0007669"/>
    <property type="project" value="TreeGrafter"/>
</dbReference>
<dbReference type="SUPFAM" id="SSF55957">
    <property type="entry name" value="Phosphoglucomutase, C-terminal domain"/>
    <property type="match status" value="1"/>
</dbReference>
<dbReference type="GO" id="GO:0005975">
    <property type="term" value="P:carbohydrate metabolic process"/>
    <property type="evidence" value="ECO:0007669"/>
    <property type="project" value="InterPro"/>
</dbReference>
<evidence type="ECO:0000256" key="6">
    <source>
        <dbReference type="ARBA" id="ARBA00050364"/>
    </source>
</evidence>
<dbReference type="GO" id="GO:0005829">
    <property type="term" value="C:cytosol"/>
    <property type="evidence" value="ECO:0007669"/>
    <property type="project" value="TreeGrafter"/>
</dbReference>
<sequence>MPQNIFGTDGVRGVANADLSCDLAFRLGRAATKFLGPDICIGRDTRLSGTMLESALTAGIMAEGGRPHCCGVIPTPAVALLTVQNELDGGIVISASHNPPEFNGIKFFSRKGMKLPDAVEEEISAWVMSEEAMAADTLPTGAGVGHIIKMKDARKAYVDHAIDTLDGLRLDGLVVAVDCGHGASCQTTPAALQRLGATVHAINTDYCGTDINVECGSTHLEPLRELVLRTHADIGLAHDGDADRVLFVDSEGNEIDGDYILAICGSDLAARGKLANSEIVSTVMCNLGFSIAMKEQGFEMVQTAVGDRYVLERMLADGAVIGGEQSGHIIFLEHNTTGDGLVTALQLLAVLKRTGRTLTDLAGIMKKYPQVLVNVHSGNKAGLDDCQPIWDAVAAAEKELDGRGRILVRPSGTEPLVRVMAEAETHELTQRVVDDIVEVVKRELP</sequence>
<evidence type="ECO:0000256" key="8">
    <source>
        <dbReference type="ARBA" id="ARBA00068193"/>
    </source>
</evidence>
<keyword evidence="5 9" id="KW-0413">Isomerase</keyword>
<evidence type="ECO:0000256" key="5">
    <source>
        <dbReference type="ARBA" id="ARBA00023235"/>
    </source>
</evidence>
<keyword evidence="4 9" id="KW-0460">Magnesium</keyword>
<evidence type="ECO:0000256" key="7">
    <source>
        <dbReference type="ARBA" id="ARBA00066330"/>
    </source>
</evidence>
<dbReference type="PRINTS" id="PR00509">
    <property type="entry name" value="PGMPMM"/>
</dbReference>
<dbReference type="NCBIfam" id="TIGR01455">
    <property type="entry name" value="glmM"/>
    <property type="match status" value="1"/>
</dbReference>
<feature type="domain" description="Alpha-D-phosphohexomutase alpha/beta/alpha" evidence="13">
    <location>
        <begin position="4"/>
        <end position="130"/>
    </location>
</feature>
<dbReference type="InterPro" id="IPR005844">
    <property type="entry name" value="A-D-PHexomutase_a/b/a-I"/>
</dbReference>
<dbReference type="Pfam" id="PF02880">
    <property type="entry name" value="PGM_PMM_III"/>
    <property type="match status" value="1"/>
</dbReference>
<dbReference type="InterPro" id="IPR005843">
    <property type="entry name" value="A-D-PHexomutase_C"/>
</dbReference>
<feature type="modified residue" description="Phosphoserine" evidence="9">
    <location>
        <position position="96"/>
    </location>
</feature>
<dbReference type="EMBL" id="CYYP01000013">
    <property type="protein sequence ID" value="CUO40763.1"/>
    <property type="molecule type" value="Genomic_DNA"/>
</dbReference>
<dbReference type="Gene3D" id="3.30.310.50">
    <property type="entry name" value="Alpha-D-phosphohexomutase, C-terminal domain"/>
    <property type="match status" value="1"/>
</dbReference>
<evidence type="ECO:0000313" key="17">
    <source>
        <dbReference type="Proteomes" id="UP000095468"/>
    </source>
</evidence>
<evidence type="ECO:0000256" key="9">
    <source>
        <dbReference type="HAMAP-Rule" id="MF_01554"/>
    </source>
</evidence>
<dbReference type="GO" id="GO:0008966">
    <property type="term" value="F:phosphoglucosamine mutase activity"/>
    <property type="evidence" value="ECO:0007669"/>
    <property type="project" value="UniProtKB-UniRule"/>
</dbReference>
<name>A0A174ES57_9ACTN</name>
<dbReference type="EC" id="5.4.2.10" evidence="7 9"/>